<keyword evidence="2" id="KW-1185">Reference proteome</keyword>
<name>A0A323TG56_9BACI</name>
<dbReference type="AlphaFoldDB" id="A0A323TG56"/>
<comment type="caution">
    <text evidence="1">The sequence shown here is derived from an EMBL/GenBank/DDBJ whole genome shotgun (WGS) entry which is preliminary data.</text>
</comment>
<protein>
    <submittedName>
        <fullName evidence="1">Uncharacterized protein</fullName>
    </submittedName>
</protein>
<dbReference type="OrthoDB" id="2843375at2"/>
<organism evidence="1 2">
    <name type="scientific">Salipaludibacillus keqinensis</name>
    <dbReference type="NCBI Taxonomy" id="2045207"/>
    <lineage>
        <taxon>Bacteria</taxon>
        <taxon>Bacillati</taxon>
        <taxon>Bacillota</taxon>
        <taxon>Bacilli</taxon>
        <taxon>Bacillales</taxon>
        <taxon>Bacillaceae</taxon>
    </lineage>
</organism>
<gene>
    <name evidence="1" type="ORF">CR194_11795</name>
</gene>
<dbReference type="RefSeq" id="WP_110609853.1">
    <property type="nucleotide sequence ID" value="NZ_PDOD01000002.1"/>
</dbReference>
<accession>A0A323TG56</accession>
<sequence length="229" mass="27528">MFQQLKNKFEAKRAVWSQETQQRMTEYAELERKTALLEMKRNEKMQSLVNTEVEKYLRTVHPTFLLKPDVSRALLNMLHARSEGTVSININMTKEMRKAYSFYHSELKIFLNLLERKGYVIEGSEETFLNTFLTKLRENNYRLCLDIYGDFVPEGATLFEAFDRYFDIVEDDYKYESGNVDFFASYLNQKNIDFSWTKGRLKRKLKQYEKANKHEFKLKQLERRLREIS</sequence>
<evidence type="ECO:0000313" key="2">
    <source>
        <dbReference type="Proteomes" id="UP000248214"/>
    </source>
</evidence>
<dbReference type="Proteomes" id="UP000248214">
    <property type="component" value="Unassembled WGS sequence"/>
</dbReference>
<evidence type="ECO:0000313" key="1">
    <source>
        <dbReference type="EMBL" id="PYZ93821.1"/>
    </source>
</evidence>
<proteinExistence type="predicted"/>
<dbReference type="EMBL" id="PDOD01000002">
    <property type="protein sequence ID" value="PYZ93821.1"/>
    <property type="molecule type" value="Genomic_DNA"/>
</dbReference>
<reference evidence="1 2" key="1">
    <citation type="submission" date="2017-10" db="EMBL/GenBank/DDBJ databases">
        <title>Bacillus sp. nov., a halophilic bacterium isolated from a Keqin Lake.</title>
        <authorList>
            <person name="Wang H."/>
        </authorList>
    </citation>
    <scope>NUCLEOTIDE SEQUENCE [LARGE SCALE GENOMIC DNA]</scope>
    <source>
        <strain evidence="1 2">KQ-12</strain>
    </source>
</reference>